<proteinExistence type="predicted"/>
<feature type="region of interest" description="Disordered" evidence="1">
    <location>
        <begin position="76"/>
        <end position="111"/>
    </location>
</feature>
<protein>
    <submittedName>
        <fullName evidence="2">Uncharacterized protein</fullName>
    </submittedName>
</protein>
<gene>
    <name evidence="2" type="ORF">PAHAL_6G213100</name>
</gene>
<dbReference type="EMBL" id="CM008051">
    <property type="protein sequence ID" value="PVH36979.1"/>
    <property type="molecule type" value="Genomic_DNA"/>
</dbReference>
<evidence type="ECO:0000256" key="1">
    <source>
        <dbReference type="SAM" id="MobiDB-lite"/>
    </source>
</evidence>
<name>A0A2T8IH36_9POAL</name>
<accession>A0A2T8IH36</accession>
<organism evidence="2">
    <name type="scientific">Panicum hallii</name>
    <dbReference type="NCBI Taxonomy" id="206008"/>
    <lineage>
        <taxon>Eukaryota</taxon>
        <taxon>Viridiplantae</taxon>
        <taxon>Streptophyta</taxon>
        <taxon>Embryophyta</taxon>
        <taxon>Tracheophyta</taxon>
        <taxon>Spermatophyta</taxon>
        <taxon>Magnoliopsida</taxon>
        <taxon>Liliopsida</taxon>
        <taxon>Poales</taxon>
        <taxon>Poaceae</taxon>
        <taxon>PACMAD clade</taxon>
        <taxon>Panicoideae</taxon>
        <taxon>Panicodae</taxon>
        <taxon>Paniceae</taxon>
        <taxon>Panicinae</taxon>
        <taxon>Panicum</taxon>
        <taxon>Panicum sect. Panicum</taxon>
    </lineage>
</organism>
<evidence type="ECO:0000313" key="2">
    <source>
        <dbReference type="EMBL" id="PVH36979.1"/>
    </source>
</evidence>
<reference evidence="2" key="1">
    <citation type="submission" date="2018-04" db="EMBL/GenBank/DDBJ databases">
        <title>WGS assembly of Panicum hallii.</title>
        <authorList>
            <person name="Lovell J."/>
            <person name="Jenkins J."/>
            <person name="Lowry D."/>
            <person name="Mamidi S."/>
            <person name="Sreedasyam A."/>
            <person name="Weng X."/>
            <person name="Barry K."/>
            <person name="Bonette J."/>
            <person name="Campitelli B."/>
            <person name="Daum C."/>
            <person name="Gordon S."/>
            <person name="Gould B."/>
            <person name="Lipzen A."/>
            <person name="Macqueen A."/>
            <person name="Palacio-Mejia J."/>
            <person name="Plott C."/>
            <person name="Shakirov E."/>
            <person name="Shu S."/>
            <person name="Yoshinaga Y."/>
            <person name="Zane M."/>
            <person name="Rokhsar D."/>
            <person name="Grimwood J."/>
            <person name="Schmutz J."/>
            <person name="Juenger T."/>
        </authorList>
    </citation>
    <scope>NUCLEOTIDE SEQUENCE [LARGE SCALE GENOMIC DNA]</scope>
    <source>
        <strain evidence="2">FIL2</strain>
    </source>
</reference>
<sequence>MNNIPELSGALPLLSSVWRIPRRCFLGRNVAIAVSVEPRIKKRRRGRPSCDPGAHRPERFFSPFAAARRRLWPSQLLTRLPSAPAPTSARRARERSLQKHHPRPAEESARR</sequence>
<dbReference type="Proteomes" id="UP000243499">
    <property type="component" value="Chromosome 6"/>
</dbReference>
<dbReference type="Gramene" id="PVH36979">
    <property type="protein sequence ID" value="PVH36979"/>
    <property type="gene ID" value="PAHAL_6G213100"/>
</dbReference>
<feature type="compositionally biased region" description="Basic residues" evidence="1">
    <location>
        <begin position="90"/>
        <end position="102"/>
    </location>
</feature>
<dbReference type="AlphaFoldDB" id="A0A2T8IH36"/>